<dbReference type="PANTHER" id="PTHR21310">
    <property type="entry name" value="AMINOGLYCOSIDE PHOSPHOTRANSFERASE-RELATED-RELATED"/>
    <property type="match status" value="1"/>
</dbReference>
<dbReference type="Gene3D" id="3.90.1200.10">
    <property type="match status" value="1"/>
</dbReference>
<feature type="domain" description="Aminoglycoside phosphotransferase" evidence="1">
    <location>
        <begin position="11"/>
        <end position="203"/>
    </location>
</feature>
<sequence>MLNRFPNVNIVKLTGGYTNTTLLLEGTDPQMIAKIYHVENTDARTEISALRLLNHSGVTPRVHDCFEKENWLFVMMDYVPGINAQRLLDQDGRDQGRKIYEQLGIYLARDVHTIKRGDCEAELPVITKSANDVEELEFVPSGIKSMVKEVLDISDHGEQTLIHGDYGPHNVMLSNDSMFILDWEWAGWGNPLFDIAWVVWFVHLHYPHMAKDLSEVFLNAYTERTNIDVTNDLIRAYSTSKVIQIMNRIKNAHPDVHREWLRRLEWTLQASFNKS</sequence>
<evidence type="ECO:0000259" key="1">
    <source>
        <dbReference type="Pfam" id="PF01636"/>
    </source>
</evidence>
<evidence type="ECO:0000313" key="3">
    <source>
        <dbReference type="Proteomes" id="UP001364764"/>
    </source>
</evidence>
<dbReference type="EMBL" id="CP145892">
    <property type="protein sequence ID" value="WWP22913.1"/>
    <property type="molecule type" value="Genomic_DNA"/>
</dbReference>
<evidence type="ECO:0000313" key="2">
    <source>
        <dbReference type="EMBL" id="WWP22913.1"/>
    </source>
</evidence>
<dbReference type="RefSeq" id="WP_338708550.1">
    <property type="nucleotide sequence ID" value="NZ_CP145892.1"/>
</dbReference>
<dbReference type="InterPro" id="IPR002575">
    <property type="entry name" value="Aminoglycoside_PTrfase"/>
</dbReference>
<accession>A0ABD8AZT7</accession>
<dbReference type="GeneID" id="93476255"/>
<protein>
    <submittedName>
        <fullName evidence="2">Phosphotransferase</fullName>
    </submittedName>
</protein>
<organism evidence="2 3">
    <name type="scientific">Paenibacillus amylolyticus</name>
    <dbReference type="NCBI Taxonomy" id="1451"/>
    <lineage>
        <taxon>Bacteria</taxon>
        <taxon>Bacillati</taxon>
        <taxon>Bacillota</taxon>
        <taxon>Bacilli</taxon>
        <taxon>Bacillales</taxon>
        <taxon>Paenibacillaceae</taxon>
        <taxon>Paenibacillus</taxon>
    </lineage>
</organism>
<proteinExistence type="predicted"/>
<dbReference type="Proteomes" id="UP001364764">
    <property type="component" value="Chromosome"/>
</dbReference>
<reference evidence="2 3" key="1">
    <citation type="submission" date="2024-02" db="EMBL/GenBank/DDBJ databases">
        <title>Complete sequences of two Paenibacillus sp. strains and one Lysinibacillus strain isolated from the environment on STAA medium highlight biotechnological potential.</title>
        <authorList>
            <person name="Attere S.A."/>
            <person name="Piche L.C."/>
            <person name="Intertaglia L."/>
            <person name="Lami R."/>
            <person name="Charette S.J."/>
            <person name="Vincent A.T."/>
        </authorList>
    </citation>
    <scope>NUCLEOTIDE SEQUENCE [LARGE SCALE GENOMIC DNA]</scope>
    <source>
        <strain evidence="2 3">Y5S-7</strain>
    </source>
</reference>
<dbReference type="Gene3D" id="1.10.510.10">
    <property type="entry name" value="Transferase(Phosphotransferase) domain 1"/>
    <property type="match status" value="1"/>
</dbReference>
<dbReference type="InterPro" id="IPR051678">
    <property type="entry name" value="AGP_Transferase"/>
</dbReference>
<name>A0ABD8AZT7_PAEAM</name>
<dbReference type="InterPro" id="IPR011009">
    <property type="entry name" value="Kinase-like_dom_sf"/>
</dbReference>
<dbReference type="Pfam" id="PF01636">
    <property type="entry name" value="APH"/>
    <property type="match status" value="1"/>
</dbReference>
<dbReference type="SUPFAM" id="SSF56112">
    <property type="entry name" value="Protein kinase-like (PK-like)"/>
    <property type="match status" value="1"/>
</dbReference>
<gene>
    <name evidence="2" type="ORF">V6668_12280</name>
</gene>
<dbReference type="AlphaFoldDB" id="A0ABD8AZT7"/>